<keyword evidence="6 11" id="KW-0276">Fatty acid metabolism</keyword>
<dbReference type="PROSITE" id="PS01188">
    <property type="entry name" value="ELO"/>
    <property type="match status" value="1"/>
</dbReference>
<dbReference type="WBParaSite" id="BXY_0279000.1">
    <property type="protein sequence ID" value="BXY_0279000.1"/>
    <property type="gene ID" value="BXY_0279000"/>
</dbReference>
<gene>
    <name evidence="12" type="ORF">BXYJ_LOCUS3947</name>
</gene>
<feature type="transmembrane region" description="Helical" evidence="11">
    <location>
        <begin position="59"/>
        <end position="81"/>
    </location>
</feature>
<evidence type="ECO:0000256" key="4">
    <source>
        <dbReference type="ARBA" id="ARBA00022679"/>
    </source>
</evidence>
<accession>A0A1I7RPZ9</accession>
<dbReference type="OrthoDB" id="10259681at2759"/>
<evidence type="ECO:0000256" key="2">
    <source>
        <dbReference type="ARBA" id="ARBA00005194"/>
    </source>
</evidence>
<keyword evidence="9 11" id="KW-0472">Membrane</keyword>
<evidence type="ECO:0000256" key="7">
    <source>
        <dbReference type="ARBA" id="ARBA00022989"/>
    </source>
</evidence>
<comment type="catalytic activity">
    <reaction evidence="11">
        <text>a very-long-chain acyl-CoA + malonyl-CoA + H(+) = a very-long-chain 3-oxoacyl-CoA + CO2 + CoA</text>
        <dbReference type="Rhea" id="RHEA:32727"/>
        <dbReference type="ChEBI" id="CHEBI:15378"/>
        <dbReference type="ChEBI" id="CHEBI:16526"/>
        <dbReference type="ChEBI" id="CHEBI:57287"/>
        <dbReference type="ChEBI" id="CHEBI:57384"/>
        <dbReference type="ChEBI" id="CHEBI:90725"/>
        <dbReference type="ChEBI" id="CHEBI:90736"/>
        <dbReference type="EC" id="2.3.1.199"/>
    </reaction>
</comment>
<dbReference type="Pfam" id="PF01151">
    <property type="entry name" value="ELO"/>
    <property type="match status" value="1"/>
</dbReference>
<evidence type="ECO:0000313" key="13">
    <source>
        <dbReference type="EMBL" id="CAG9096904.1"/>
    </source>
</evidence>
<dbReference type="EMBL" id="CAJFDI010000002">
    <property type="protein sequence ID" value="CAD5215273.1"/>
    <property type="molecule type" value="Genomic_DNA"/>
</dbReference>
<feature type="transmembrane region" description="Helical" evidence="11">
    <location>
        <begin position="88"/>
        <end position="108"/>
    </location>
</feature>
<evidence type="ECO:0000256" key="10">
    <source>
        <dbReference type="ARBA" id="ARBA00023160"/>
    </source>
</evidence>
<dbReference type="Proteomes" id="UP000582659">
    <property type="component" value="Unassembled WGS sequence"/>
</dbReference>
<feature type="transmembrane region" description="Helical" evidence="11">
    <location>
        <begin position="12"/>
        <end position="39"/>
    </location>
</feature>
<evidence type="ECO:0000256" key="3">
    <source>
        <dbReference type="ARBA" id="ARBA00022516"/>
    </source>
</evidence>
<evidence type="ECO:0000256" key="1">
    <source>
        <dbReference type="ARBA" id="ARBA00004141"/>
    </source>
</evidence>
<reference evidence="13" key="2">
    <citation type="submission" date="2020-08" db="EMBL/GenBank/DDBJ databases">
        <authorList>
            <person name="Kikuchi T."/>
        </authorList>
    </citation>
    <scope>NUCLEOTIDE SEQUENCE</scope>
    <source>
        <strain evidence="12">Ka4C1</strain>
    </source>
</reference>
<dbReference type="GO" id="GO:0005789">
    <property type="term" value="C:endoplasmic reticulum membrane"/>
    <property type="evidence" value="ECO:0007669"/>
    <property type="project" value="TreeGrafter"/>
</dbReference>
<feature type="transmembrane region" description="Helical" evidence="11">
    <location>
        <begin position="153"/>
        <end position="172"/>
    </location>
</feature>
<comment type="pathway">
    <text evidence="2">Lipid metabolism; fatty acid biosynthesis.</text>
</comment>
<dbReference type="Proteomes" id="UP000659654">
    <property type="component" value="Unassembled WGS sequence"/>
</dbReference>
<dbReference type="GO" id="GO:0009922">
    <property type="term" value="F:fatty acid elongase activity"/>
    <property type="evidence" value="ECO:0007669"/>
    <property type="project" value="UniProtKB-EC"/>
</dbReference>
<evidence type="ECO:0000256" key="5">
    <source>
        <dbReference type="ARBA" id="ARBA00022692"/>
    </source>
</evidence>
<keyword evidence="3 11" id="KW-0444">Lipid biosynthesis</keyword>
<evidence type="ECO:0000313" key="12">
    <source>
        <dbReference type="EMBL" id="CAD5215273.1"/>
    </source>
</evidence>
<name>A0A1I7RPZ9_BURXY</name>
<sequence length="216" mass="25114">MKNKKPYKPRSYLISWNVGLAVFSMMGTIRMASEFFFVLSTRDFKDSVCLAINPTDISALWACLFVVSKVFELVDTLFLILKKKPVIFLHWYHHAIVLVYCWHSAIMLTAASRWFIMMNYAVHSVMYTYYGLTAYGLRFPKLISMSITTLQTVQMIVGVYISCYVALVKWYYHDVCHQSDSNLLFCFGIYLSFAVLFMNFFIKSYLSKGALKKKDT</sequence>
<keyword evidence="15" id="KW-1185">Reference proteome</keyword>
<keyword evidence="7 11" id="KW-1133">Transmembrane helix</keyword>
<organism evidence="14 16">
    <name type="scientific">Bursaphelenchus xylophilus</name>
    <name type="common">Pinewood nematode worm</name>
    <name type="synonym">Aphelenchoides xylophilus</name>
    <dbReference type="NCBI Taxonomy" id="6326"/>
    <lineage>
        <taxon>Eukaryota</taxon>
        <taxon>Metazoa</taxon>
        <taxon>Ecdysozoa</taxon>
        <taxon>Nematoda</taxon>
        <taxon>Chromadorea</taxon>
        <taxon>Rhabditida</taxon>
        <taxon>Tylenchina</taxon>
        <taxon>Tylenchomorpha</taxon>
        <taxon>Aphelenchoidea</taxon>
        <taxon>Aphelenchoididae</taxon>
        <taxon>Bursaphelenchus</taxon>
    </lineage>
</organism>
<comment type="similarity">
    <text evidence="11">Belongs to the ELO family.</text>
</comment>
<dbReference type="InterPro" id="IPR002076">
    <property type="entry name" value="ELO_fam"/>
</dbReference>
<comment type="subcellular location">
    <subcellularLocation>
        <location evidence="1">Membrane</location>
        <topology evidence="1">Multi-pass membrane protein</topology>
    </subcellularLocation>
</comment>
<dbReference type="EC" id="2.3.1.199" evidence="11"/>
<dbReference type="EMBL" id="CAJFCV020000002">
    <property type="protein sequence ID" value="CAG9096904.1"/>
    <property type="molecule type" value="Genomic_DNA"/>
</dbReference>
<keyword evidence="4 11" id="KW-0808">Transferase</keyword>
<dbReference type="AlphaFoldDB" id="A0A1I7RPZ9"/>
<dbReference type="PANTHER" id="PTHR11157:SF5">
    <property type="entry name" value="ELONGATION OF VERY LONG CHAIN FATTY ACIDS PROTEIN"/>
    <property type="match status" value="1"/>
</dbReference>
<dbReference type="Proteomes" id="UP000095284">
    <property type="component" value="Unplaced"/>
</dbReference>
<evidence type="ECO:0000313" key="15">
    <source>
        <dbReference type="Proteomes" id="UP000659654"/>
    </source>
</evidence>
<keyword evidence="5 11" id="KW-0812">Transmembrane</keyword>
<evidence type="ECO:0000313" key="14">
    <source>
        <dbReference type="Proteomes" id="UP000095284"/>
    </source>
</evidence>
<evidence type="ECO:0000256" key="11">
    <source>
        <dbReference type="RuleBase" id="RU361115"/>
    </source>
</evidence>
<dbReference type="GO" id="GO:0034626">
    <property type="term" value="P:fatty acid elongation, polyunsaturated fatty acid"/>
    <property type="evidence" value="ECO:0007669"/>
    <property type="project" value="TreeGrafter"/>
</dbReference>
<keyword evidence="8 11" id="KW-0443">Lipid metabolism</keyword>
<dbReference type="SMR" id="A0A1I7RPZ9"/>
<reference evidence="16" key="1">
    <citation type="submission" date="2016-11" db="UniProtKB">
        <authorList>
            <consortium name="WormBaseParasite"/>
        </authorList>
    </citation>
    <scope>IDENTIFICATION</scope>
</reference>
<evidence type="ECO:0000256" key="6">
    <source>
        <dbReference type="ARBA" id="ARBA00022832"/>
    </source>
</evidence>
<proteinExistence type="inferred from homology"/>
<evidence type="ECO:0000256" key="8">
    <source>
        <dbReference type="ARBA" id="ARBA00023098"/>
    </source>
</evidence>
<protein>
    <recommendedName>
        <fullName evidence="11">Elongation of very long chain fatty acids protein</fullName>
        <ecNumber evidence="11">2.3.1.199</ecNumber>
    </recommendedName>
    <alternativeName>
        <fullName evidence="11">Very-long-chain 3-oxoacyl-CoA synthase</fullName>
    </alternativeName>
</protein>
<keyword evidence="10 11" id="KW-0275">Fatty acid biosynthesis</keyword>
<dbReference type="GO" id="GO:0019367">
    <property type="term" value="P:fatty acid elongation, saturated fatty acid"/>
    <property type="evidence" value="ECO:0007669"/>
    <property type="project" value="TreeGrafter"/>
</dbReference>
<evidence type="ECO:0000313" key="16">
    <source>
        <dbReference type="WBParaSite" id="BXY_0279000.1"/>
    </source>
</evidence>
<dbReference type="GO" id="GO:0034625">
    <property type="term" value="P:fatty acid elongation, monounsaturated fatty acid"/>
    <property type="evidence" value="ECO:0007669"/>
    <property type="project" value="TreeGrafter"/>
</dbReference>
<feature type="transmembrane region" description="Helical" evidence="11">
    <location>
        <begin position="184"/>
        <end position="206"/>
    </location>
</feature>
<dbReference type="UniPathway" id="UPA00094"/>
<dbReference type="InterPro" id="IPR030457">
    <property type="entry name" value="ELO_CS"/>
</dbReference>
<feature type="transmembrane region" description="Helical" evidence="11">
    <location>
        <begin position="114"/>
        <end position="132"/>
    </location>
</feature>
<dbReference type="GO" id="GO:0042761">
    <property type="term" value="P:very long-chain fatty acid biosynthetic process"/>
    <property type="evidence" value="ECO:0007669"/>
    <property type="project" value="TreeGrafter"/>
</dbReference>
<dbReference type="GO" id="GO:0030148">
    <property type="term" value="P:sphingolipid biosynthetic process"/>
    <property type="evidence" value="ECO:0007669"/>
    <property type="project" value="TreeGrafter"/>
</dbReference>
<evidence type="ECO:0000256" key="9">
    <source>
        <dbReference type="ARBA" id="ARBA00023136"/>
    </source>
</evidence>
<dbReference type="PANTHER" id="PTHR11157">
    <property type="entry name" value="FATTY ACID ACYL TRANSFERASE-RELATED"/>
    <property type="match status" value="1"/>
</dbReference>
<dbReference type="eggNOG" id="KOG3072">
    <property type="taxonomic scope" value="Eukaryota"/>
</dbReference>